<organism evidence="2 4">
    <name type="scientific">Alteromonas macleodii</name>
    <name type="common">Pseudoalteromonas macleodii</name>
    <dbReference type="NCBI Taxonomy" id="28108"/>
    <lineage>
        <taxon>Bacteria</taxon>
        <taxon>Pseudomonadati</taxon>
        <taxon>Pseudomonadota</taxon>
        <taxon>Gammaproteobacteria</taxon>
        <taxon>Alteromonadales</taxon>
        <taxon>Alteromonadaceae</taxon>
        <taxon>Alteromonas/Salinimonas group</taxon>
        <taxon>Alteromonas</taxon>
    </lineage>
</organism>
<dbReference type="Pfam" id="PF04214">
    <property type="entry name" value="DUF411"/>
    <property type="match status" value="1"/>
</dbReference>
<proteinExistence type="predicted"/>
<sequence length="163" mass="18416">MLKKIIYQAAVLLLILPSIAMANIHHGANDVFELLVYKSPSCGCCKKWITHLENQGFQLRTKDFHNLSDIKNEYGISPNLRSCHTAVTENGFVFEGHVPSKFIKRFLLEEHPKAIGLSVPAMPVGSPGMEVAEQFMPYTVFIIYQDGSYEPYAKVESYESQFD</sequence>
<evidence type="ECO:0000313" key="3">
    <source>
        <dbReference type="EMBL" id="OES25228.1"/>
    </source>
</evidence>
<feature type="chain" id="PRO_5044548095" evidence="1">
    <location>
        <begin position="23"/>
        <end position="163"/>
    </location>
</feature>
<gene>
    <name evidence="2" type="ORF">AVL55_01350</name>
    <name evidence="3" type="ORF">BFV95_4439</name>
</gene>
<name>A0A126PVF9_ALTMA</name>
<dbReference type="PATRIC" id="fig|28108.63.peg.2627"/>
<evidence type="ECO:0000313" key="4">
    <source>
        <dbReference type="Proteomes" id="UP000063991"/>
    </source>
</evidence>
<dbReference type="Proteomes" id="UP000095392">
    <property type="component" value="Unassembled WGS sequence"/>
</dbReference>
<dbReference type="SUPFAM" id="SSF52833">
    <property type="entry name" value="Thioredoxin-like"/>
    <property type="match status" value="1"/>
</dbReference>
<accession>A0A126PVF9</accession>
<dbReference type="EMBL" id="MIPY01000052">
    <property type="protein sequence ID" value="OES25228.1"/>
    <property type="molecule type" value="Genomic_DNA"/>
</dbReference>
<dbReference type="EMBL" id="CP014323">
    <property type="protein sequence ID" value="AMJ96935.1"/>
    <property type="molecule type" value="Genomic_DNA"/>
</dbReference>
<evidence type="ECO:0000256" key="1">
    <source>
        <dbReference type="SAM" id="SignalP"/>
    </source>
</evidence>
<dbReference type="RefSeq" id="WP_012516899.1">
    <property type="nucleotide sequence ID" value="NZ_CP014323.1"/>
</dbReference>
<keyword evidence="5" id="KW-1185">Reference proteome</keyword>
<dbReference type="OrthoDB" id="14727at2"/>
<evidence type="ECO:0000313" key="5">
    <source>
        <dbReference type="Proteomes" id="UP000095392"/>
    </source>
</evidence>
<protein>
    <submittedName>
        <fullName evidence="2">Metal-binding protein</fullName>
    </submittedName>
</protein>
<dbReference type="InterPro" id="IPR007332">
    <property type="entry name" value="DUF411"/>
</dbReference>
<dbReference type="InterPro" id="IPR036249">
    <property type="entry name" value="Thioredoxin-like_sf"/>
</dbReference>
<evidence type="ECO:0000313" key="2">
    <source>
        <dbReference type="EMBL" id="AMJ96935.1"/>
    </source>
</evidence>
<keyword evidence="1" id="KW-0732">Signal</keyword>
<dbReference type="Proteomes" id="UP000063991">
    <property type="component" value="Chromosome"/>
</dbReference>
<reference evidence="3 5" key="2">
    <citation type="submission" date="2016-09" db="EMBL/GenBank/DDBJ databases">
        <title>Draft Genome Sequence of four Alteromonas macleodii strains isolated from copper coupons and grown long-term at elevated copper levels.</title>
        <authorList>
            <person name="Cusick K."/>
            <person name="Dale J."/>
            <person name="Little B."/>
            <person name="Biffinger J."/>
        </authorList>
    </citation>
    <scope>NUCLEOTIDE SEQUENCE [LARGE SCALE GENOMIC DNA]</scope>
    <source>
        <strain evidence="3 5">KCP01</strain>
    </source>
</reference>
<dbReference type="AlphaFoldDB" id="A0A126PVF9"/>
<feature type="signal peptide" evidence="1">
    <location>
        <begin position="1"/>
        <end position="22"/>
    </location>
</feature>
<reference evidence="2 4" key="1">
    <citation type="submission" date="2015-12" db="EMBL/GenBank/DDBJ databases">
        <authorList>
            <person name="Shamseldin A."/>
            <person name="Moawad H."/>
            <person name="Abd El-Rahim W.M."/>
            <person name="Sadowsky M.J."/>
        </authorList>
    </citation>
    <scope>NUCLEOTIDE SEQUENCE [LARGE SCALE GENOMIC DNA]</scope>
    <source>
        <strain evidence="2 4">D7</strain>
    </source>
</reference>